<keyword evidence="6" id="KW-1133">Transmembrane helix</keyword>
<dbReference type="PANTHER" id="PTHR12231">
    <property type="entry name" value="CTX-RELATED TYPE I TRANSMEMBRANE PROTEIN"/>
    <property type="match status" value="1"/>
</dbReference>
<keyword evidence="6" id="KW-0472">Membrane</keyword>
<dbReference type="InterPro" id="IPR007110">
    <property type="entry name" value="Ig-like_dom"/>
</dbReference>
<dbReference type="FunFam" id="2.60.40.10:FF:000032">
    <property type="entry name" value="palladin isoform X1"/>
    <property type="match status" value="1"/>
</dbReference>
<dbReference type="EnsemblMetazoa" id="XM_038189541.1">
    <property type="protein sequence ID" value="XP_038045469.1"/>
    <property type="gene ID" value="LOC119720036"/>
</dbReference>
<dbReference type="InterPro" id="IPR003598">
    <property type="entry name" value="Ig_sub2"/>
</dbReference>
<dbReference type="RefSeq" id="XP_038045469.1">
    <property type="nucleotide sequence ID" value="XM_038189541.1"/>
</dbReference>
<accession>A0A913Z0N7</accession>
<name>A0A913Z0N7_PATMI</name>
<evidence type="ECO:0000256" key="4">
    <source>
        <dbReference type="ARBA" id="ARBA00023319"/>
    </source>
</evidence>
<dbReference type="InterPro" id="IPR003599">
    <property type="entry name" value="Ig_sub"/>
</dbReference>
<evidence type="ECO:0000256" key="1">
    <source>
        <dbReference type="ARBA" id="ARBA00022729"/>
    </source>
</evidence>
<feature type="region of interest" description="Disordered" evidence="5">
    <location>
        <begin position="96"/>
        <end position="120"/>
    </location>
</feature>
<keyword evidence="9" id="KW-1185">Reference proteome</keyword>
<keyword evidence="4" id="KW-0393">Immunoglobulin domain</keyword>
<dbReference type="Proteomes" id="UP000887568">
    <property type="component" value="Unplaced"/>
</dbReference>
<keyword evidence="1" id="KW-0732">Signal</keyword>
<dbReference type="Pfam" id="PF07679">
    <property type="entry name" value="I-set"/>
    <property type="match status" value="1"/>
</dbReference>
<sequence length="146" mass="16057">MGKQKVRVGSTATFNCQVQSTTSTAFEWWKTETTSSNNSRLVPIRKKIDIQVNNPLQEDVYSQTLSIYSVTKEDAGNYMCRAENDFGSSTKIAELEVTSAPPKNKPPPKKKPPPRRGGSMKFSAPGPVALILMLLCGYALGNQFVL</sequence>
<dbReference type="InterPro" id="IPR051170">
    <property type="entry name" value="Neural/epithelial_adhesion"/>
</dbReference>
<reference evidence="8" key="1">
    <citation type="submission" date="2022-11" db="UniProtKB">
        <authorList>
            <consortium name="EnsemblMetazoa"/>
        </authorList>
    </citation>
    <scope>IDENTIFICATION</scope>
</reference>
<evidence type="ECO:0000259" key="7">
    <source>
        <dbReference type="PROSITE" id="PS50835"/>
    </source>
</evidence>
<evidence type="ECO:0000256" key="5">
    <source>
        <dbReference type="SAM" id="MobiDB-lite"/>
    </source>
</evidence>
<evidence type="ECO:0000256" key="2">
    <source>
        <dbReference type="ARBA" id="ARBA00022737"/>
    </source>
</evidence>
<keyword evidence="6" id="KW-0812">Transmembrane</keyword>
<organism evidence="8 9">
    <name type="scientific">Patiria miniata</name>
    <name type="common">Bat star</name>
    <name type="synonym">Asterina miniata</name>
    <dbReference type="NCBI Taxonomy" id="46514"/>
    <lineage>
        <taxon>Eukaryota</taxon>
        <taxon>Metazoa</taxon>
        <taxon>Echinodermata</taxon>
        <taxon>Eleutherozoa</taxon>
        <taxon>Asterozoa</taxon>
        <taxon>Asteroidea</taxon>
        <taxon>Valvatacea</taxon>
        <taxon>Valvatida</taxon>
        <taxon>Asterinidae</taxon>
        <taxon>Patiria</taxon>
    </lineage>
</organism>
<evidence type="ECO:0000313" key="8">
    <source>
        <dbReference type="EnsemblMetazoa" id="XP_038045469.1"/>
    </source>
</evidence>
<protein>
    <recommendedName>
        <fullName evidence="7">Ig-like domain-containing protein</fullName>
    </recommendedName>
</protein>
<feature type="domain" description="Ig-like" evidence="7">
    <location>
        <begin position="1"/>
        <end position="98"/>
    </location>
</feature>
<dbReference type="PANTHER" id="PTHR12231:SF253">
    <property type="entry name" value="DPR-INTERACTING PROTEIN ETA, ISOFORM B-RELATED"/>
    <property type="match status" value="1"/>
</dbReference>
<dbReference type="PROSITE" id="PS50835">
    <property type="entry name" value="IG_LIKE"/>
    <property type="match status" value="1"/>
</dbReference>
<dbReference type="SMART" id="SM00409">
    <property type="entry name" value="IG"/>
    <property type="match status" value="1"/>
</dbReference>
<evidence type="ECO:0000256" key="3">
    <source>
        <dbReference type="ARBA" id="ARBA00023157"/>
    </source>
</evidence>
<dbReference type="AlphaFoldDB" id="A0A913Z0N7"/>
<dbReference type="SMART" id="SM00408">
    <property type="entry name" value="IGc2"/>
    <property type="match status" value="1"/>
</dbReference>
<dbReference type="OrthoDB" id="6019866at2759"/>
<dbReference type="InterPro" id="IPR013098">
    <property type="entry name" value="Ig_I-set"/>
</dbReference>
<feature type="transmembrane region" description="Helical" evidence="6">
    <location>
        <begin position="122"/>
        <end position="141"/>
    </location>
</feature>
<keyword evidence="3" id="KW-1015">Disulfide bond</keyword>
<dbReference type="SUPFAM" id="SSF48726">
    <property type="entry name" value="Immunoglobulin"/>
    <property type="match status" value="1"/>
</dbReference>
<dbReference type="InterPro" id="IPR036179">
    <property type="entry name" value="Ig-like_dom_sf"/>
</dbReference>
<evidence type="ECO:0000313" key="9">
    <source>
        <dbReference type="Proteomes" id="UP000887568"/>
    </source>
</evidence>
<proteinExistence type="predicted"/>
<keyword evidence="2" id="KW-0677">Repeat</keyword>
<dbReference type="InterPro" id="IPR013783">
    <property type="entry name" value="Ig-like_fold"/>
</dbReference>
<dbReference type="GeneID" id="119720036"/>
<evidence type="ECO:0000256" key="6">
    <source>
        <dbReference type="SAM" id="Phobius"/>
    </source>
</evidence>
<dbReference type="Gene3D" id="2.60.40.10">
    <property type="entry name" value="Immunoglobulins"/>
    <property type="match status" value="1"/>
</dbReference>